<evidence type="ECO:0000256" key="3">
    <source>
        <dbReference type="HAMAP-Rule" id="MF_00023"/>
    </source>
</evidence>
<reference evidence="5 6" key="1">
    <citation type="submission" date="2017-07" db="EMBL/GenBank/DDBJ databases">
        <title>Recovery of genomes from metagenomes via a dereplication, aggregation, and scoring strategy.</title>
        <authorList>
            <person name="Sieber C.M."/>
            <person name="Probst A.J."/>
            <person name="Sharrar A."/>
            <person name="Thomas B.C."/>
            <person name="Hess M."/>
            <person name="Tringe S.G."/>
            <person name="Banfield J.F."/>
        </authorList>
    </citation>
    <scope>NUCLEOTIDE SEQUENCE [LARGE SCALE GENOMIC DNA]</scope>
    <source>
        <strain evidence="5">JGI_Cruoil_03_44_89</strain>
    </source>
</reference>
<dbReference type="NCBIfam" id="TIGR00086">
    <property type="entry name" value="smpB"/>
    <property type="match status" value="1"/>
</dbReference>
<gene>
    <name evidence="3" type="primary">smpB</name>
    <name evidence="5" type="ORF">CH333_03880</name>
</gene>
<dbReference type="Gene3D" id="2.40.280.10">
    <property type="match status" value="1"/>
</dbReference>
<name>A0A235BVP4_UNCW3</name>
<dbReference type="CDD" id="cd09294">
    <property type="entry name" value="SmpB"/>
    <property type="match status" value="1"/>
</dbReference>
<accession>A0A235BVP4</accession>
<dbReference type="EMBL" id="NOZQ01000076">
    <property type="protein sequence ID" value="OYD16254.1"/>
    <property type="molecule type" value="Genomic_DNA"/>
</dbReference>
<dbReference type="GO" id="GO:0070929">
    <property type="term" value="P:trans-translation"/>
    <property type="evidence" value="ECO:0007669"/>
    <property type="project" value="UniProtKB-UniRule"/>
</dbReference>
<organism evidence="5 6">
    <name type="scientific">candidate division WOR-3 bacterium JGI_Cruoil_03_44_89</name>
    <dbReference type="NCBI Taxonomy" id="1973748"/>
    <lineage>
        <taxon>Bacteria</taxon>
        <taxon>Bacteria division WOR-3</taxon>
    </lineage>
</organism>
<evidence type="ECO:0000313" key="6">
    <source>
        <dbReference type="Proteomes" id="UP000215215"/>
    </source>
</evidence>
<keyword evidence="2 3" id="KW-0694">RNA-binding</keyword>
<proteinExistence type="inferred from homology"/>
<evidence type="ECO:0000313" key="5">
    <source>
        <dbReference type="EMBL" id="OYD16254.1"/>
    </source>
</evidence>
<protein>
    <recommendedName>
        <fullName evidence="3">SsrA-binding protein</fullName>
    </recommendedName>
    <alternativeName>
        <fullName evidence="3">Small protein B</fullName>
    </alternativeName>
</protein>
<feature type="region of interest" description="Disordered" evidence="4">
    <location>
        <begin position="135"/>
        <end position="156"/>
    </location>
</feature>
<sequence length="156" mass="18393">MKSIKNRKARHNYFILETYEAGIALKGSEVKSLRKGTADLRDSYCVIEDGEVFVVGMYIAPYDSAMGRLPTRRKRKLLLNKREIKRMYNRVNERGFTLIPLSLYFNENGIAKLEIGSCKGKVKYEKRERIEELDMRREARRAMGKPTRRRRTQTRQ</sequence>
<dbReference type="Proteomes" id="UP000215215">
    <property type="component" value="Unassembled WGS sequence"/>
</dbReference>
<dbReference type="GO" id="GO:0003723">
    <property type="term" value="F:RNA binding"/>
    <property type="evidence" value="ECO:0007669"/>
    <property type="project" value="UniProtKB-UniRule"/>
</dbReference>
<comment type="similarity">
    <text evidence="3">Belongs to the SmpB family.</text>
</comment>
<evidence type="ECO:0000256" key="2">
    <source>
        <dbReference type="ARBA" id="ARBA00022884"/>
    </source>
</evidence>
<dbReference type="HAMAP" id="MF_00023">
    <property type="entry name" value="SmpB"/>
    <property type="match status" value="1"/>
</dbReference>
<comment type="caution">
    <text evidence="5">The sequence shown here is derived from an EMBL/GenBank/DDBJ whole genome shotgun (WGS) entry which is preliminary data.</text>
</comment>
<comment type="function">
    <text evidence="3">Required for rescue of stalled ribosomes mediated by trans-translation. Binds to transfer-messenger RNA (tmRNA), required for stable association of tmRNA with ribosomes. tmRNA and SmpB together mimic tRNA shape, replacing the anticodon stem-loop with SmpB. tmRNA is encoded by the ssrA gene; the 2 termini fold to resemble tRNA(Ala) and it encodes a 'tag peptide', a short internal open reading frame. During trans-translation Ala-aminoacylated tmRNA acts like a tRNA, entering the A-site of stalled ribosomes, displacing the stalled mRNA. The ribosome then switches to translate the ORF on the tmRNA; the nascent peptide is terminated with the 'tag peptide' encoded by the tmRNA and targeted for degradation. The ribosome is freed to recommence translation, which seems to be the essential function of trans-translation.</text>
</comment>
<dbReference type="SUPFAM" id="SSF74982">
    <property type="entry name" value="Small protein B (SmpB)"/>
    <property type="match status" value="1"/>
</dbReference>
<dbReference type="PANTHER" id="PTHR30308">
    <property type="entry name" value="TMRNA-BINDING COMPONENT OF TRANS-TRANSLATION TAGGING COMPLEX"/>
    <property type="match status" value="1"/>
</dbReference>
<dbReference type="AlphaFoldDB" id="A0A235BVP4"/>
<keyword evidence="1 3" id="KW-0963">Cytoplasm</keyword>
<comment type="subcellular location">
    <subcellularLocation>
        <location evidence="3">Cytoplasm</location>
    </subcellularLocation>
    <text evidence="3">The tmRNA-SmpB complex associates with stalled 70S ribosomes.</text>
</comment>
<dbReference type="InterPro" id="IPR023620">
    <property type="entry name" value="SmpB"/>
</dbReference>
<feature type="compositionally biased region" description="Basic residues" evidence="4">
    <location>
        <begin position="142"/>
        <end position="156"/>
    </location>
</feature>
<dbReference type="PROSITE" id="PS01317">
    <property type="entry name" value="SSRP"/>
    <property type="match status" value="1"/>
</dbReference>
<dbReference type="InterPro" id="IPR020081">
    <property type="entry name" value="SsrA-bd_prot_CS"/>
</dbReference>
<evidence type="ECO:0000256" key="4">
    <source>
        <dbReference type="SAM" id="MobiDB-lite"/>
    </source>
</evidence>
<dbReference type="GO" id="GO:0070930">
    <property type="term" value="P:trans-translation-dependent protein tagging"/>
    <property type="evidence" value="ECO:0007669"/>
    <property type="project" value="TreeGrafter"/>
</dbReference>
<dbReference type="InterPro" id="IPR000037">
    <property type="entry name" value="SsrA-bd_prot"/>
</dbReference>
<dbReference type="PANTHER" id="PTHR30308:SF2">
    <property type="entry name" value="SSRA-BINDING PROTEIN"/>
    <property type="match status" value="1"/>
</dbReference>
<dbReference type="Pfam" id="PF01668">
    <property type="entry name" value="SmpB"/>
    <property type="match status" value="1"/>
</dbReference>
<dbReference type="GO" id="GO:0005829">
    <property type="term" value="C:cytosol"/>
    <property type="evidence" value="ECO:0007669"/>
    <property type="project" value="TreeGrafter"/>
</dbReference>
<evidence type="ECO:0000256" key="1">
    <source>
        <dbReference type="ARBA" id="ARBA00022490"/>
    </source>
</evidence>
<dbReference type="NCBIfam" id="NF003843">
    <property type="entry name" value="PRK05422.1"/>
    <property type="match status" value="1"/>
</dbReference>